<dbReference type="GO" id="GO:0045892">
    <property type="term" value="P:negative regulation of DNA-templated transcription"/>
    <property type="evidence" value="ECO:0007669"/>
    <property type="project" value="TreeGrafter"/>
</dbReference>
<comment type="caution">
    <text evidence="7">The sequence shown here is derived from an EMBL/GenBank/DDBJ whole genome shotgun (WGS) entry which is preliminary data.</text>
</comment>
<dbReference type="InterPro" id="IPR036721">
    <property type="entry name" value="RCK_C_sf"/>
</dbReference>
<dbReference type="RefSeq" id="WP_093988926.1">
    <property type="nucleotide sequence ID" value="NZ_FYDD01000003.1"/>
</dbReference>
<protein>
    <submittedName>
        <fullName evidence="7">GntR family transcriptional regulator</fullName>
    </submittedName>
</protein>
<dbReference type="PROSITE" id="PS50949">
    <property type="entry name" value="HTH_GNTR"/>
    <property type="match status" value="1"/>
</dbReference>
<dbReference type="Pfam" id="PF00392">
    <property type="entry name" value="GntR"/>
    <property type="match status" value="1"/>
</dbReference>
<dbReference type="EMBL" id="JACRTL010000004">
    <property type="protein sequence ID" value="MBC8611240.1"/>
    <property type="molecule type" value="Genomic_DNA"/>
</dbReference>
<dbReference type="PANTHER" id="PTHR44846:SF1">
    <property type="entry name" value="MANNOSYL-D-GLYCERATE TRANSPORT_METABOLISM SYSTEM REPRESSOR MNGR-RELATED"/>
    <property type="match status" value="1"/>
</dbReference>
<dbReference type="AlphaFoldDB" id="A0A8J6PK66"/>
<dbReference type="InterPro" id="IPR036388">
    <property type="entry name" value="WH-like_DNA-bd_sf"/>
</dbReference>
<dbReference type="SMART" id="SM00345">
    <property type="entry name" value="HTH_GNTR"/>
    <property type="match status" value="1"/>
</dbReference>
<keyword evidence="3" id="KW-0804">Transcription</keyword>
<evidence type="ECO:0000256" key="3">
    <source>
        <dbReference type="ARBA" id="ARBA00023163"/>
    </source>
</evidence>
<accession>A0A8J6PK66</accession>
<organism evidence="7 8">
    <name type="scientific">Massiliimalia timonensis</name>
    <dbReference type="NCBI Taxonomy" id="1987501"/>
    <lineage>
        <taxon>Bacteria</taxon>
        <taxon>Bacillati</taxon>
        <taxon>Bacillota</taxon>
        <taxon>Clostridia</taxon>
        <taxon>Eubacteriales</taxon>
        <taxon>Oscillospiraceae</taxon>
        <taxon>Massiliimalia</taxon>
    </lineage>
</organism>
<sequence>MGRTQIENPVYQQIAVDLAGKIAAGKYREQERIRGRSVLASYYNVSPETIRKAVGILADVGIVQIHQGVGVEVVSAQKAREYQEKYSAISNLNSLKAELLSLLKEQQEQEKRLKSKMNELIDCTERFQDMNPFTPFEIPITKDTKYLGKTISEIHFWQNTLATIIAIKRGDRLILSPGSYAVLKENDILYVVATEESYNRVKSFLKK</sequence>
<dbReference type="Gene3D" id="1.10.10.10">
    <property type="entry name" value="Winged helix-like DNA-binding domain superfamily/Winged helix DNA-binding domain"/>
    <property type="match status" value="1"/>
</dbReference>
<dbReference type="Pfam" id="PF02080">
    <property type="entry name" value="TrkA_C"/>
    <property type="match status" value="1"/>
</dbReference>
<dbReference type="GO" id="GO:0008324">
    <property type="term" value="F:monoatomic cation transmembrane transporter activity"/>
    <property type="evidence" value="ECO:0007669"/>
    <property type="project" value="InterPro"/>
</dbReference>
<keyword evidence="2" id="KW-0238">DNA-binding</keyword>
<keyword evidence="1" id="KW-0805">Transcription regulation</keyword>
<evidence type="ECO:0000313" key="7">
    <source>
        <dbReference type="EMBL" id="MBC8611240.1"/>
    </source>
</evidence>
<dbReference type="InterPro" id="IPR006037">
    <property type="entry name" value="RCK_C"/>
</dbReference>
<keyword evidence="4" id="KW-0175">Coiled coil</keyword>
<dbReference type="PANTHER" id="PTHR44846">
    <property type="entry name" value="MANNOSYL-D-GLYCERATE TRANSPORT/METABOLISM SYSTEM REPRESSOR MNGR-RELATED"/>
    <property type="match status" value="1"/>
</dbReference>
<dbReference type="GO" id="GO:0006813">
    <property type="term" value="P:potassium ion transport"/>
    <property type="evidence" value="ECO:0007669"/>
    <property type="project" value="InterPro"/>
</dbReference>
<dbReference type="GO" id="GO:0003677">
    <property type="term" value="F:DNA binding"/>
    <property type="evidence" value="ECO:0007669"/>
    <property type="project" value="UniProtKB-KW"/>
</dbReference>
<dbReference type="InterPro" id="IPR000524">
    <property type="entry name" value="Tscrpt_reg_HTH_GntR"/>
</dbReference>
<evidence type="ECO:0000256" key="4">
    <source>
        <dbReference type="SAM" id="Coils"/>
    </source>
</evidence>
<dbReference type="InterPro" id="IPR036390">
    <property type="entry name" value="WH_DNA-bd_sf"/>
</dbReference>
<dbReference type="SUPFAM" id="SSF46785">
    <property type="entry name" value="Winged helix' DNA-binding domain"/>
    <property type="match status" value="1"/>
</dbReference>
<keyword evidence="8" id="KW-1185">Reference proteome</keyword>
<evidence type="ECO:0000259" key="6">
    <source>
        <dbReference type="PROSITE" id="PS51202"/>
    </source>
</evidence>
<evidence type="ECO:0000256" key="2">
    <source>
        <dbReference type="ARBA" id="ARBA00023125"/>
    </source>
</evidence>
<dbReference type="SUPFAM" id="SSF116726">
    <property type="entry name" value="TrkA C-terminal domain-like"/>
    <property type="match status" value="1"/>
</dbReference>
<dbReference type="Proteomes" id="UP000632659">
    <property type="component" value="Unassembled WGS sequence"/>
</dbReference>
<dbReference type="Gene3D" id="3.30.70.1450">
    <property type="entry name" value="Regulator of K+ conductance, C-terminal domain"/>
    <property type="match status" value="1"/>
</dbReference>
<dbReference type="InterPro" id="IPR050679">
    <property type="entry name" value="Bact_HTH_transcr_reg"/>
</dbReference>
<proteinExistence type="predicted"/>
<reference evidence="7" key="1">
    <citation type="submission" date="2020-08" db="EMBL/GenBank/DDBJ databases">
        <title>Genome public.</title>
        <authorList>
            <person name="Liu C."/>
            <person name="Sun Q."/>
        </authorList>
    </citation>
    <scope>NUCLEOTIDE SEQUENCE</scope>
    <source>
        <strain evidence="7">NSJ-15</strain>
    </source>
</reference>
<feature type="domain" description="RCK C-terminal" evidence="6">
    <location>
        <begin position="122"/>
        <end position="207"/>
    </location>
</feature>
<evidence type="ECO:0000256" key="1">
    <source>
        <dbReference type="ARBA" id="ARBA00023015"/>
    </source>
</evidence>
<dbReference type="OrthoDB" id="226679at2"/>
<feature type="domain" description="HTH gntR-type" evidence="5">
    <location>
        <begin position="8"/>
        <end position="76"/>
    </location>
</feature>
<dbReference type="GO" id="GO:0003700">
    <property type="term" value="F:DNA-binding transcription factor activity"/>
    <property type="evidence" value="ECO:0007669"/>
    <property type="project" value="InterPro"/>
</dbReference>
<gene>
    <name evidence="7" type="ORF">H8702_08950</name>
</gene>
<name>A0A8J6PK66_9FIRM</name>
<feature type="coiled-coil region" evidence="4">
    <location>
        <begin position="89"/>
        <end position="123"/>
    </location>
</feature>
<dbReference type="PROSITE" id="PS51202">
    <property type="entry name" value="RCK_C"/>
    <property type="match status" value="1"/>
</dbReference>
<evidence type="ECO:0000259" key="5">
    <source>
        <dbReference type="PROSITE" id="PS50949"/>
    </source>
</evidence>
<evidence type="ECO:0000313" key="8">
    <source>
        <dbReference type="Proteomes" id="UP000632659"/>
    </source>
</evidence>